<evidence type="ECO:0000313" key="2">
    <source>
        <dbReference type="Proteomes" id="UP001321479"/>
    </source>
</evidence>
<dbReference type="RefSeq" id="YP_010841801.1">
    <property type="nucleotide sequence ID" value="NC_079139.1"/>
</dbReference>
<evidence type="ECO:0000313" key="1">
    <source>
        <dbReference type="EMBL" id="BCS83193.1"/>
    </source>
</evidence>
<keyword evidence="2" id="KW-1185">Reference proteome</keyword>
<dbReference type="EMBL" id="AP024483">
    <property type="protein sequence ID" value="BCS83193.1"/>
    <property type="molecule type" value="Genomic_DNA"/>
</dbReference>
<accession>A0ABN6EC55</accession>
<protein>
    <submittedName>
        <fullName evidence="1">Uncharacterized protein</fullName>
    </submittedName>
</protein>
<dbReference type="GeneID" id="80558398"/>
<proteinExistence type="predicted"/>
<organism evidence="1 2">
    <name type="scientific">Cotonvirus japonicus</name>
    <dbReference type="NCBI Taxonomy" id="2811091"/>
    <lineage>
        <taxon>Viruses</taxon>
        <taxon>Varidnaviria</taxon>
        <taxon>Bamfordvirae</taxon>
        <taxon>Nucleocytoviricota</taxon>
        <taxon>Megaviricetes</taxon>
        <taxon>Imitervirales</taxon>
        <taxon>Mimiviridae</taxon>
        <taxon>Megamimivirinae</taxon>
        <taxon>Cotonvirus</taxon>
        <taxon>Cotonvirus japonicum</taxon>
    </lineage>
</organism>
<reference evidence="1 2" key="1">
    <citation type="submission" date="2021-02" db="EMBL/GenBank/DDBJ databases">
        <title>Cotonvirus japonicus, which uses Golgi apparatus of host cells for its virion factory, phylogenetically links tailed tupanvirus and icosahedral mimivirus.</title>
        <authorList>
            <person name="Takahashi H."/>
            <person name="Fukaya S."/>
            <person name="Song C."/>
            <person name="Murata K."/>
            <person name="Takemura M."/>
        </authorList>
    </citation>
    <scope>NUCLEOTIDE SEQUENCE [LARGE SCALE GENOMIC DNA]</scope>
</reference>
<name>A0ABN6EC55_9VIRU</name>
<sequence length="483" mass="55921">MESDPGLKTGIDKFGINKFGINNTLINNIVVIYGYNYNDLSWRNMDNRSLYKTTGLILEYDNKKYIVTTREKIISCDTILAYHLIKKNNTITKTILHILFQSIEFNLIILGTVGFDSFDTESSTIISGSGSNKFKNQDINTIKHIIPTKRSQYNVIKIDIDLHDDIIKSNVHIFDVKYVKSCIYDKTFLPRRYVYKFKLQSSSNKLVGIVGSSIFTKKNKIIGIVFFAKKNNLYVIPLSIIKINFEDFINNSSNTDNYKGFPIFPYEHDIHKYMILKNINPQSNKQKKLQNITPKNGDIVLAINGNNIIIENNDACIYDDNYKKYIPFDIFFMINIRNTDTFDLLIRRKMKTFLVTSKINHSGNLLLTDLQYFYPKIFLPFKIIKNFVVAKLTHELLNTFAMNKIPFNDSLINLLTDKQQKLLIVDYLDHKFIDKFKIDGVNTILLQINDTKVFDLSDIDVFLESNKIILSLQSNNTIINIGC</sequence>
<dbReference type="Proteomes" id="UP001321479">
    <property type="component" value="Segment"/>
</dbReference>